<proteinExistence type="predicted"/>
<evidence type="ECO:0000313" key="2">
    <source>
        <dbReference type="Proteomes" id="UP000192501"/>
    </source>
</evidence>
<dbReference type="AlphaFoldDB" id="A0A1X0QIY1"/>
<dbReference type="VEuPathDB" id="MicrosporidiaDB:A0H76_296"/>
<dbReference type="VEuPathDB" id="MicrosporidiaDB:HERIO_2125"/>
<dbReference type="EMBL" id="LTAI01000124">
    <property type="protein sequence ID" value="ORD99730.1"/>
    <property type="molecule type" value="Genomic_DNA"/>
</dbReference>
<sequence length="331" mass="38569">MIDLRSRVQCVVNYFCCDVLKPTKCYVKEYIKGEECYTITFTDSNGNVIKNSISARQLLYEHIEYVRKLQICNARGKTINDSSDVITKFAIYKEIVEEEKLIAITVQKKVGINRIRSLKDPTLSKCVISKVNNFKISKDTSSLRKSNKKIIKEVPSIVHQGSAGRNDSSKELKEFDDDKRSKFFTYILFLYYRILMTVIRTLENTFKYLAESALQKSPKSLMFFHDKSDASKQLKNILIRLDHLSNEYNERYNEIPTELVKGDNNTFLFNKLSKKYNYNENINLKNDTRFKCDELAEIINNLIYNGQIQDLNKSTIDLINTVVQSRNFNLN</sequence>
<organism evidence="1 2">
    <name type="scientific">Hepatospora eriocheir</name>
    <dbReference type="NCBI Taxonomy" id="1081669"/>
    <lineage>
        <taxon>Eukaryota</taxon>
        <taxon>Fungi</taxon>
        <taxon>Fungi incertae sedis</taxon>
        <taxon>Microsporidia</taxon>
        <taxon>Hepatosporidae</taxon>
        <taxon>Hepatospora</taxon>
    </lineage>
</organism>
<gene>
    <name evidence="1" type="ORF">A0H76_296</name>
</gene>
<dbReference type="VEuPathDB" id="MicrosporidiaDB:HERIO_2124"/>
<reference evidence="1 2" key="1">
    <citation type="journal article" date="2017" name="Environ. Microbiol.">
        <title>Decay of the glycolytic pathway and adaptation to intranuclear parasitism within Enterocytozoonidae microsporidia.</title>
        <authorList>
            <person name="Wiredu Boakye D."/>
            <person name="Jaroenlak P."/>
            <person name="Prachumwat A."/>
            <person name="Williams T.A."/>
            <person name="Bateman K.S."/>
            <person name="Itsathitphaisarn O."/>
            <person name="Sritunyalucksana K."/>
            <person name="Paszkiewicz K.H."/>
            <person name="Moore K.A."/>
            <person name="Stentiford G.D."/>
            <person name="Williams B.A."/>
        </authorList>
    </citation>
    <scope>NUCLEOTIDE SEQUENCE [LARGE SCALE GENOMIC DNA]</scope>
    <source>
        <strain evidence="2">canceri</strain>
    </source>
</reference>
<name>A0A1X0QIY1_9MICR</name>
<dbReference type="Proteomes" id="UP000192501">
    <property type="component" value="Unassembled WGS sequence"/>
</dbReference>
<evidence type="ECO:0000313" key="1">
    <source>
        <dbReference type="EMBL" id="ORD99730.1"/>
    </source>
</evidence>
<accession>A0A1X0QIY1</accession>
<protein>
    <submittedName>
        <fullName evidence="1">Uncharacterized protein</fullName>
    </submittedName>
</protein>
<comment type="caution">
    <text evidence="1">The sequence shown here is derived from an EMBL/GenBank/DDBJ whole genome shotgun (WGS) entry which is preliminary data.</text>
</comment>